<keyword evidence="2" id="KW-0804">Transcription</keyword>
<dbReference type="AlphaFoldDB" id="A0A9Q0HRQ3"/>
<dbReference type="OrthoDB" id="597952at2759"/>
<dbReference type="PANTHER" id="PTHR31636">
    <property type="entry name" value="OSJNBA0084A10.13 PROTEIN-RELATED"/>
    <property type="match status" value="1"/>
</dbReference>
<dbReference type="Pfam" id="PF03514">
    <property type="entry name" value="GRAS"/>
    <property type="match status" value="1"/>
</dbReference>
<dbReference type="EMBL" id="JAMQYH010000003">
    <property type="protein sequence ID" value="KAJ1695473.1"/>
    <property type="molecule type" value="Genomic_DNA"/>
</dbReference>
<feature type="region of interest" description="VHIID" evidence="3">
    <location>
        <begin position="350"/>
        <end position="415"/>
    </location>
</feature>
<name>A0A9Q0HRQ3_9POAL</name>
<proteinExistence type="inferred from homology"/>
<sequence length="653" mass="75275">MNVLNLLADHLWFLFGIKMDSIPEDQMLPTEDILEVLSGKDQQVKALISSNYSDIALKATLNFISQILLEEDTKDTLFHEESVVRAMEKPFYDILSKNYPHTVDESDDPEGTQAYPHSIVHNFSYQSGYDNLVTMQASEFDKGVEEGKKFLPSIDKLIVNFKANKLSVASTCEQGDDLDWVDFDGEDEKDENFARKQLRHKNKSNIDDLDQLDGRNRKVCASCLEETASRNTLFDKVLLKHDNYMKEISNIREAVQREASKFSENNQEEVDDIKKLLIQCSHAVYANDHQMAEDLIKLIRNQSSLDGDWTQRMAFAFADALEARLTGTGSEVWRQLLAKRISTIEFLKICQLIITVCPFPRTTMYYANQTILNMAKKTGVLHIVDLGIGFGFQWPSVIQALSDQNMKGIKLRITGVDFPRPGFRPAELVEEAGRRLEDYARSFNVPFEYSGMASKNWETISLDDLKIRKDEVLIVNCFWRLREIGDEAVSLNSPRDQVLKLIYKMKPHIFFEGVLNIQTFSPFFVTRFRQCLNLYAALFEILDILVPRDNKQRQTMERHFMARDILNVLACEGSDWTMKPEAYKQWHQRNLRAGLEPIPLDPAMVKECREKLTEAYNNKIFFIEEDGNWLLQGWNGRAFDALSTWKPKLAQTS</sequence>
<dbReference type="InterPro" id="IPR005202">
    <property type="entry name" value="TF_GRAS"/>
</dbReference>
<evidence type="ECO:0000313" key="5">
    <source>
        <dbReference type="Proteomes" id="UP001151287"/>
    </source>
</evidence>
<evidence type="ECO:0000313" key="4">
    <source>
        <dbReference type="EMBL" id="KAJ1695473.1"/>
    </source>
</evidence>
<organism evidence="4 5">
    <name type="scientific">Rhynchospora breviuscula</name>
    <dbReference type="NCBI Taxonomy" id="2022672"/>
    <lineage>
        <taxon>Eukaryota</taxon>
        <taxon>Viridiplantae</taxon>
        <taxon>Streptophyta</taxon>
        <taxon>Embryophyta</taxon>
        <taxon>Tracheophyta</taxon>
        <taxon>Spermatophyta</taxon>
        <taxon>Magnoliopsida</taxon>
        <taxon>Liliopsida</taxon>
        <taxon>Poales</taxon>
        <taxon>Cyperaceae</taxon>
        <taxon>Cyperoideae</taxon>
        <taxon>Rhynchosporeae</taxon>
        <taxon>Rhynchospora</taxon>
    </lineage>
</organism>
<evidence type="ECO:0000256" key="2">
    <source>
        <dbReference type="ARBA" id="ARBA00023163"/>
    </source>
</evidence>
<dbReference type="PROSITE" id="PS50985">
    <property type="entry name" value="GRAS"/>
    <property type="match status" value="1"/>
</dbReference>
<feature type="region of interest" description="Leucine repeat II (LRII)" evidence="3">
    <location>
        <begin position="431"/>
        <end position="463"/>
    </location>
</feature>
<evidence type="ECO:0000256" key="3">
    <source>
        <dbReference type="PROSITE-ProRule" id="PRU01191"/>
    </source>
</evidence>
<comment type="similarity">
    <text evidence="3">Belongs to the GRAS family.</text>
</comment>
<comment type="caution">
    <text evidence="4">The sequence shown here is derived from an EMBL/GenBank/DDBJ whole genome shotgun (WGS) entry which is preliminary data.</text>
</comment>
<accession>A0A9Q0HRQ3</accession>
<evidence type="ECO:0008006" key="6">
    <source>
        <dbReference type="Google" id="ProtNLM"/>
    </source>
</evidence>
<keyword evidence="1" id="KW-0805">Transcription regulation</keyword>
<feature type="short sequence motif" description="VHIID" evidence="3">
    <location>
        <begin position="381"/>
        <end position="385"/>
    </location>
</feature>
<evidence type="ECO:0000256" key="1">
    <source>
        <dbReference type="ARBA" id="ARBA00023015"/>
    </source>
</evidence>
<gene>
    <name evidence="4" type="ORF">LUZ63_012171</name>
</gene>
<reference evidence="4" key="1">
    <citation type="journal article" date="2022" name="Cell">
        <title>Repeat-based holocentromeres influence genome architecture and karyotype evolution.</title>
        <authorList>
            <person name="Hofstatter P.G."/>
            <person name="Thangavel G."/>
            <person name="Lux T."/>
            <person name="Neumann P."/>
            <person name="Vondrak T."/>
            <person name="Novak P."/>
            <person name="Zhang M."/>
            <person name="Costa L."/>
            <person name="Castellani M."/>
            <person name="Scott A."/>
            <person name="Toegelov H."/>
            <person name="Fuchs J."/>
            <person name="Mata-Sucre Y."/>
            <person name="Dias Y."/>
            <person name="Vanzela A.L.L."/>
            <person name="Huettel B."/>
            <person name="Almeida C.C.S."/>
            <person name="Simkova H."/>
            <person name="Souza G."/>
            <person name="Pedrosa-Harand A."/>
            <person name="Macas J."/>
            <person name="Mayer K.F.X."/>
            <person name="Houben A."/>
            <person name="Marques A."/>
        </authorList>
    </citation>
    <scope>NUCLEOTIDE SEQUENCE</scope>
    <source>
        <strain evidence="4">RhyBre1mFocal</strain>
    </source>
</reference>
<dbReference type="Proteomes" id="UP001151287">
    <property type="component" value="Unassembled WGS sequence"/>
</dbReference>
<comment type="caution">
    <text evidence="3">Lacks conserved residue(s) required for the propagation of feature annotation.</text>
</comment>
<protein>
    <recommendedName>
        <fullName evidence="6">GRAS family transcription factor</fullName>
    </recommendedName>
</protein>
<feature type="region of interest" description="SAW" evidence="3">
    <location>
        <begin position="570"/>
        <end position="646"/>
    </location>
</feature>
<feature type="region of interest" description="Leucine repeat I (LRI)" evidence="3">
    <location>
        <begin position="271"/>
        <end position="331"/>
    </location>
</feature>
<keyword evidence="5" id="KW-1185">Reference proteome</keyword>